<dbReference type="AlphaFoldDB" id="A0A9N8HS16"/>
<reference evidence="2" key="1">
    <citation type="submission" date="2020-06" db="EMBL/GenBank/DDBJ databases">
        <authorList>
            <consortium name="Plant Systems Biology data submission"/>
        </authorList>
    </citation>
    <scope>NUCLEOTIDE SEQUENCE</scope>
    <source>
        <strain evidence="2">D6</strain>
    </source>
</reference>
<feature type="signal peptide" evidence="1">
    <location>
        <begin position="1"/>
        <end position="18"/>
    </location>
</feature>
<dbReference type="EMBL" id="CAICTM010001382">
    <property type="protein sequence ID" value="CAB9523152.1"/>
    <property type="molecule type" value="Genomic_DNA"/>
</dbReference>
<keyword evidence="1" id="KW-0732">Signal</keyword>
<name>A0A9N8HS16_9STRA</name>
<evidence type="ECO:0008006" key="4">
    <source>
        <dbReference type="Google" id="ProtNLM"/>
    </source>
</evidence>
<protein>
    <recommendedName>
        <fullName evidence="4">Secreted protein</fullName>
    </recommendedName>
</protein>
<sequence>MHWLRLLSSLALLPTVAGTGTRNANNTPKENDADACVSLLFYNSADCQGEPVRSMTFPTWSAKPGGPCYHDKTMPNYSVKNQRCDLARGAFHQSVFSCSTSCETKWYNQWFSPDEQKFTAESCFHGIRLDYCVQGQCPSSAHQADESAVVPVVVPVLESSTR</sequence>
<accession>A0A9N8HS16</accession>
<evidence type="ECO:0000256" key="1">
    <source>
        <dbReference type="SAM" id="SignalP"/>
    </source>
</evidence>
<proteinExistence type="predicted"/>
<evidence type="ECO:0000313" key="3">
    <source>
        <dbReference type="Proteomes" id="UP001153069"/>
    </source>
</evidence>
<keyword evidence="3" id="KW-1185">Reference proteome</keyword>
<gene>
    <name evidence="2" type="ORF">SEMRO_1384_G268040.1</name>
</gene>
<feature type="chain" id="PRO_5040313444" description="Secreted protein" evidence="1">
    <location>
        <begin position="19"/>
        <end position="162"/>
    </location>
</feature>
<organism evidence="2 3">
    <name type="scientific">Seminavis robusta</name>
    <dbReference type="NCBI Taxonomy" id="568900"/>
    <lineage>
        <taxon>Eukaryota</taxon>
        <taxon>Sar</taxon>
        <taxon>Stramenopiles</taxon>
        <taxon>Ochrophyta</taxon>
        <taxon>Bacillariophyta</taxon>
        <taxon>Bacillariophyceae</taxon>
        <taxon>Bacillariophycidae</taxon>
        <taxon>Naviculales</taxon>
        <taxon>Naviculaceae</taxon>
        <taxon>Seminavis</taxon>
    </lineage>
</organism>
<evidence type="ECO:0000313" key="2">
    <source>
        <dbReference type="EMBL" id="CAB9523152.1"/>
    </source>
</evidence>
<comment type="caution">
    <text evidence="2">The sequence shown here is derived from an EMBL/GenBank/DDBJ whole genome shotgun (WGS) entry which is preliminary data.</text>
</comment>
<dbReference type="Proteomes" id="UP001153069">
    <property type="component" value="Unassembled WGS sequence"/>
</dbReference>